<evidence type="ECO:0000256" key="3">
    <source>
        <dbReference type="ARBA" id="ARBA00023163"/>
    </source>
</evidence>
<dbReference type="SUPFAM" id="SSF46689">
    <property type="entry name" value="Homeodomain-like"/>
    <property type="match status" value="1"/>
</dbReference>
<comment type="caution">
    <text evidence="6">The sequence shown here is derived from an EMBL/GenBank/DDBJ whole genome shotgun (WGS) entry which is preliminary data.</text>
</comment>
<evidence type="ECO:0000313" key="7">
    <source>
        <dbReference type="Proteomes" id="UP001315001"/>
    </source>
</evidence>
<evidence type="ECO:0000259" key="4">
    <source>
        <dbReference type="PROSITE" id="PS51071"/>
    </source>
</evidence>
<feature type="domain" description="HTH rpiR-type" evidence="4">
    <location>
        <begin position="3"/>
        <end position="79"/>
    </location>
</feature>
<dbReference type="PROSITE" id="PS51071">
    <property type="entry name" value="HTH_RPIR"/>
    <property type="match status" value="1"/>
</dbReference>
<reference evidence="6 7" key="1">
    <citation type="submission" date="2021-02" db="EMBL/GenBank/DDBJ databases">
        <title>Lactate utilizing bacteria of the human gut.</title>
        <authorList>
            <person name="Sheridan P.O."/>
        </authorList>
    </citation>
    <scope>NUCLEOTIDE SEQUENCE [LARGE SCALE GENOMIC DNA]</scope>
    <source>
        <strain evidence="6 7">HTF-83D</strain>
    </source>
</reference>
<sequence length="283" mass="31077">MEKSVLDTICASLDNFFESERKIGTYIIQNTAKVVDMTVGELAQACGVSDASVSRFCKKIDMKGFHHLKITLAKEISERGKEGEEEVSNHISVNDIDQSLKNILANKVTEITQTVSMMDTKQLHEILNLLNNAKTVQFFAVGNTIPVAIDGAFKLNQIGIPAVSGTIWETQIGYTYNMTADDVVIAISNSGESTAVLRALEAARSAEATTISITNSEKSSAAQLSDYHITTATREKLFLDGYCFSRVSATTVIEILYLFLTSMRKDAYKSIVRHEQAIAFAKL</sequence>
<dbReference type="RefSeq" id="WP_209293267.1">
    <property type="nucleotide sequence ID" value="NZ_CAXYLQ010000004.1"/>
</dbReference>
<dbReference type="InterPro" id="IPR035472">
    <property type="entry name" value="RpiR-like_SIS"/>
</dbReference>
<dbReference type="PROSITE" id="PS51464">
    <property type="entry name" value="SIS"/>
    <property type="match status" value="1"/>
</dbReference>
<dbReference type="InterPro" id="IPR047640">
    <property type="entry name" value="RpiR-like"/>
</dbReference>
<dbReference type="SUPFAM" id="SSF53697">
    <property type="entry name" value="SIS domain"/>
    <property type="match status" value="1"/>
</dbReference>
<dbReference type="Proteomes" id="UP001315001">
    <property type="component" value="Unassembled WGS sequence"/>
</dbReference>
<evidence type="ECO:0000256" key="2">
    <source>
        <dbReference type="ARBA" id="ARBA00023125"/>
    </source>
</evidence>
<keyword evidence="1" id="KW-0805">Transcription regulation</keyword>
<dbReference type="InterPro" id="IPR000281">
    <property type="entry name" value="HTH_RpiR"/>
</dbReference>
<keyword evidence="3" id="KW-0804">Transcription</keyword>
<dbReference type="Pfam" id="PF01418">
    <property type="entry name" value="HTH_6"/>
    <property type="match status" value="1"/>
</dbReference>
<feature type="domain" description="SIS" evidence="5">
    <location>
        <begin position="126"/>
        <end position="269"/>
    </location>
</feature>
<dbReference type="PANTHER" id="PTHR30514">
    <property type="entry name" value="GLUCOKINASE"/>
    <property type="match status" value="1"/>
</dbReference>
<organism evidence="6 7">
    <name type="scientific">Anaerobutyricum soehngenii</name>
    <dbReference type="NCBI Taxonomy" id="105843"/>
    <lineage>
        <taxon>Bacteria</taxon>
        <taxon>Bacillati</taxon>
        <taxon>Bacillota</taxon>
        <taxon>Clostridia</taxon>
        <taxon>Lachnospirales</taxon>
        <taxon>Lachnospiraceae</taxon>
        <taxon>Anaerobutyricum</taxon>
    </lineage>
</organism>
<proteinExistence type="predicted"/>
<protein>
    <submittedName>
        <fullName evidence="6">MurR/RpiR family transcriptional regulator</fullName>
    </submittedName>
</protein>
<dbReference type="EMBL" id="JAFIQO010000110">
    <property type="protein sequence ID" value="MBP0056740.1"/>
    <property type="molecule type" value="Genomic_DNA"/>
</dbReference>
<dbReference type="CDD" id="cd05013">
    <property type="entry name" value="SIS_RpiR"/>
    <property type="match status" value="1"/>
</dbReference>
<dbReference type="InterPro" id="IPR036388">
    <property type="entry name" value="WH-like_DNA-bd_sf"/>
</dbReference>
<dbReference type="Gene3D" id="3.40.50.10490">
    <property type="entry name" value="Glucose-6-phosphate isomerase like protein, domain 1"/>
    <property type="match status" value="1"/>
</dbReference>
<evidence type="ECO:0000259" key="5">
    <source>
        <dbReference type="PROSITE" id="PS51464"/>
    </source>
</evidence>
<gene>
    <name evidence="6" type="ORF">JYQ75_04895</name>
</gene>
<evidence type="ECO:0000256" key="1">
    <source>
        <dbReference type="ARBA" id="ARBA00023015"/>
    </source>
</evidence>
<dbReference type="InterPro" id="IPR046348">
    <property type="entry name" value="SIS_dom_sf"/>
</dbReference>
<keyword evidence="2" id="KW-0238">DNA-binding</keyword>
<dbReference type="InterPro" id="IPR001347">
    <property type="entry name" value="SIS_dom"/>
</dbReference>
<dbReference type="Pfam" id="PF01380">
    <property type="entry name" value="SIS"/>
    <property type="match status" value="1"/>
</dbReference>
<dbReference type="Gene3D" id="1.10.10.10">
    <property type="entry name" value="Winged helix-like DNA-binding domain superfamily/Winged helix DNA-binding domain"/>
    <property type="match status" value="1"/>
</dbReference>
<accession>A0ABS3ZHN6</accession>
<evidence type="ECO:0000313" key="6">
    <source>
        <dbReference type="EMBL" id="MBP0056740.1"/>
    </source>
</evidence>
<dbReference type="PANTHER" id="PTHR30514:SF1">
    <property type="entry name" value="HTH-TYPE TRANSCRIPTIONAL REGULATOR HEXR-RELATED"/>
    <property type="match status" value="1"/>
</dbReference>
<keyword evidence="7" id="KW-1185">Reference proteome</keyword>
<name>A0ABS3ZHN6_9FIRM</name>
<dbReference type="InterPro" id="IPR009057">
    <property type="entry name" value="Homeodomain-like_sf"/>
</dbReference>